<dbReference type="EMBL" id="RQFU01000018">
    <property type="protein sequence ID" value="TGL20026.1"/>
    <property type="molecule type" value="Genomic_DNA"/>
</dbReference>
<organism evidence="1 2">
    <name type="scientific">Leptospira yanagawae</name>
    <dbReference type="NCBI Taxonomy" id="293069"/>
    <lineage>
        <taxon>Bacteria</taxon>
        <taxon>Pseudomonadati</taxon>
        <taxon>Spirochaetota</taxon>
        <taxon>Spirochaetia</taxon>
        <taxon>Leptospirales</taxon>
        <taxon>Leptospiraceae</taxon>
        <taxon>Leptospira</taxon>
    </lineage>
</organism>
<protein>
    <submittedName>
        <fullName evidence="1">Uncharacterized protein</fullName>
    </submittedName>
</protein>
<comment type="caution">
    <text evidence="1">The sequence shown here is derived from an EMBL/GenBank/DDBJ whole genome shotgun (WGS) entry which is preliminary data.</text>
</comment>
<evidence type="ECO:0000313" key="1">
    <source>
        <dbReference type="EMBL" id="TGL20026.1"/>
    </source>
</evidence>
<keyword evidence="2" id="KW-1185">Reference proteome</keyword>
<name>A0ABY2M091_9LEPT</name>
<gene>
    <name evidence="1" type="ORF">EHQ46_11595</name>
</gene>
<dbReference type="Proteomes" id="UP000298200">
    <property type="component" value="Unassembled WGS sequence"/>
</dbReference>
<proteinExistence type="predicted"/>
<accession>A0ABY2M091</accession>
<sequence>MVNRIRMIEGVYNKCYVKHNRKIECEVKSILK</sequence>
<evidence type="ECO:0000313" key="2">
    <source>
        <dbReference type="Proteomes" id="UP000298200"/>
    </source>
</evidence>
<reference evidence="2" key="1">
    <citation type="journal article" date="2019" name="PLoS Negl. Trop. Dis.">
        <title>Revisiting the worldwide diversity of Leptospira species in the environment.</title>
        <authorList>
            <person name="Vincent A.T."/>
            <person name="Schiettekatte O."/>
            <person name="Bourhy P."/>
            <person name="Veyrier F.J."/>
            <person name="Picardeau M."/>
        </authorList>
    </citation>
    <scope>NUCLEOTIDE SEQUENCE [LARGE SCALE GENOMIC DNA]</scope>
    <source>
        <strain evidence="2">201800272</strain>
    </source>
</reference>